<dbReference type="Proteomes" id="UP000184109">
    <property type="component" value="Unassembled WGS sequence"/>
</dbReference>
<dbReference type="GO" id="GO:0003677">
    <property type="term" value="F:DNA binding"/>
    <property type="evidence" value="ECO:0007669"/>
    <property type="project" value="UniProtKB-KW"/>
</dbReference>
<evidence type="ECO:0000259" key="1">
    <source>
        <dbReference type="Pfam" id="PF13280"/>
    </source>
</evidence>
<dbReference type="InterPro" id="IPR051534">
    <property type="entry name" value="CBASS_pafABC_assoc_protein"/>
</dbReference>
<dbReference type="Pfam" id="PF25583">
    <property type="entry name" value="WCX"/>
    <property type="match status" value="1"/>
</dbReference>
<gene>
    <name evidence="3" type="ORF">SAMN05444281_0159</name>
</gene>
<protein>
    <submittedName>
        <fullName evidence="3">Predicted DNA-binding transcriptional regulator YafY, contains an HTH and WYL domains</fullName>
    </submittedName>
</protein>
<organism evidence="3 4">
    <name type="scientific">Wenyingzhuangia marina</name>
    <dbReference type="NCBI Taxonomy" id="1195760"/>
    <lineage>
        <taxon>Bacteria</taxon>
        <taxon>Pseudomonadati</taxon>
        <taxon>Bacteroidota</taxon>
        <taxon>Flavobacteriia</taxon>
        <taxon>Flavobacteriales</taxon>
        <taxon>Flavobacteriaceae</taxon>
        <taxon>Wenyingzhuangia</taxon>
    </lineage>
</organism>
<dbReference type="PANTHER" id="PTHR34580">
    <property type="match status" value="1"/>
</dbReference>
<evidence type="ECO:0000259" key="2">
    <source>
        <dbReference type="Pfam" id="PF25583"/>
    </source>
</evidence>
<proteinExistence type="predicted"/>
<dbReference type="InterPro" id="IPR026881">
    <property type="entry name" value="WYL_dom"/>
</dbReference>
<accession>A0A1M5S724</accession>
<dbReference type="InterPro" id="IPR057727">
    <property type="entry name" value="WCX_dom"/>
</dbReference>
<sequence length="336" mass="39323">MPKNKNYQKRITVLDECFASRTGLYTLEKLEQVILEKLEIKVSKRTIQNDIDSIRDIIENDIAKDIDVDQYPVFQTGLYEGKKKVFRYAKAEYALGNQLLSKSDQEQLEDTLAILARYRNREEFNWLDELFPRIQSAFELVHEDYSGLISYETNRDYTGQSWVGKLYNQLVKGKILNIEYKTFASETSYIRKVHPYHLKQYNSRWFLFGYEEGENYTGITNLALDRIVSITETTENSLPNTIDWGDYFDEIIGVSKPNDIEPIDIKLRFSSSRIQYVSTKPIHGASQRMDKTDPENRTIIINVIPNRELYQTLLSFGNDVEVIEPDFIKKELLESK</sequence>
<reference evidence="4" key="1">
    <citation type="submission" date="2016-11" db="EMBL/GenBank/DDBJ databases">
        <authorList>
            <person name="Varghese N."/>
            <person name="Submissions S."/>
        </authorList>
    </citation>
    <scope>NUCLEOTIDE SEQUENCE [LARGE SCALE GENOMIC DNA]</scope>
    <source>
        <strain evidence="4">DSM 100572</strain>
    </source>
</reference>
<dbReference type="PROSITE" id="PS52050">
    <property type="entry name" value="WYL"/>
    <property type="match status" value="1"/>
</dbReference>
<dbReference type="PANTHER" id="PTHR34580:SF9">
    <property type="entry name" value="SLL5097 PROTEIN"/>
    <property type="match status" value="1"/>
</dbReference>
<dbReference type="Pfam" id="PF13280">
    <property type="entry name" value="WYL"/>
    <property type="match status" value="1"/>
</dbReference>
<evidence type="ECO:0000313" key="3">
    <source>
        <dbReference type="EMBL" id="SHH34286.1"/>
    </source>
</evidence>
<dbReference type="RefSeq" id="WP_073117776.1">
    <property type="nucleotide sequence ID" value="NZ_BMEN01000005.1"/>
</dbReference>
<name>A0A1M5S724_9FLAO</name>
<evidence type="ECO:0000313" key="4">
    <source>
        <dbReference type="Proteomes" id="UP000184109"/>
    </source>
</evidence>
<feature type="domain" description="WCX" evidence="2">
    <location>
        <begin position="261"/>
        <end position="333"/>
    </location>
</feature>
<dbReference type="STRING" id="1195760.SAMN05444281_0159"/>
<feature type="domain" description="WYL" evidence="1">
    <location>
        <begin position="166"/>
        <end position="231"/>
    </location>
</feature>
<dbReference type="AlphaFoldDB" id="A0A1M5S724"/>
<dbReference type="EMBL" id="FQXQ01000001">
    <property type="protein sequence ID" value="SHH34286.1"/>
    <property type="molecule type" value="Genomic_DNA"/>
</dbReference>
<dbReference type="OrthoDB" id="43316at2"/>
<keyword evidence="4" id="KW-1185">Reference proteome</keyword>
<keyword evidence="3" id="KW-0238">DNA-binding</keyword>